<feature type="signal peptide" evidence="1">
    <location>
        <begin position="1"/>
        <end position="19"/>
    </location>
</feature>
<feature type="domain" description="C-type lectin" evidence="2">
    <location>
        <begin position="37"/>
        <end position="156"/>
    </location>
</feature>
<evidence type="ECO:0000313" key="4">
    <source>
        <dbReference type="EMBL" id="SNX34071.1"/>
    </source>
</evidence>
<reference evidence="4" key="1">
    <citation type="submission" date="2017-05" db="EMBL/GenBank/DDBJ databases">
        <authorList>
            <person name="QRISCLOUD D."/>
        </authorList>
    </citation>
    <scope>NUCLEOTIDE SEQUENCE</scope>
</reference>
<feature type="domain" description="C-type lectin" evidence="2">
    <location>
        <begin position="185"/>
        <end position="295"/>
    </location>
</feature>
<dbReference type="InterPro" id="IPR050111">
    <property type="entry name" value="C-type_lectin/snaclec_domain"/>
</dbReference>
<reference evidence="4" key="2">
    <citation type="submission" date="2019-05" db="EMBL/GenBank/DDBJ databases">
        <title>Unravelling the molecular evolution of spider venoms.</title>
        <authorList>
            <person name="Pineda S."/>
        </authorList>
    </citation>
    <scope>NUCLEOTIDE SEQUENCE</scope>
</reference>
<dbReference type="AlphaFoldDB" id="A0A4Q8K4Q4"/>
<dbReference type="EMBL" id="HAHL01000092">
    <property type="protein sequence ID" value="SNX33544.1"/>
    <property type="molecule type" value="Transcribed_RNA"/>
</dbReference>
<dbReference type="EMBL" id="HAHK01000235">
    <property type="protein sequence ID" value="SNX34763.1"/>
    <property type="molecule type" value="Transcribed_RNA"/>
</dbReference>
<protein>
    <submittedName>
        <fullName evidence="4">U65-Liphistoxin-Lsp1a_1</fullName>
    </submittedName>
    <submittedName>
        <fullName evidence="3">U84-Liphistoxin-Lsp1a_1</fullName>
    </submittedName>
</protein>
<name>A0A4Q8K4Q4_9ARAC</name>
<dbReference type="EMBL" id="HAHK01000234">
    <property type="protein sequence ID" value="SNX34752.1"/>
    <property type="molecule type" value="Transcribed_RNA"/>
</dbReference>
<dbReference type="InterPro" id="IPR016186">
    <property type="entry name" value="C-type_lectin-like/link_sf"/>
</dbReference>
<dbReference type="EMBL" id="HAHK01000156">
    <property type="protein sequence ID" value="SNX34071.1"/>
    <property type="molecule type" value="Transcribed_RNA"/>
</dbReference>
<dbReference type="PANTHER" id="PTHR22803">
    <property type="entry name" value="MANNOSE, PHOSPHOLIPASE, LECTIN RECEPTOR RELATED"/>
    <property type="match status" value="1"/>
</dbReference>
<dbReference type="SUPFAM" id="SSF56436">
    <property type="entry name" value="C-type lectin-like"/>
    <property type="match status" value="2"/>
</dbReference>
<dbReference type="Pfam" id="PF00059">
    <property type="entry name" value="Lectin_C"/>
    <property type="match status" value="2"/>
</dbReference>
<dbReference type="SMART" id="SM00034">
    <property type="entry name" value="CLECT"/>
    <property type="match status" value="2"/>
</dbReference>
<evidence type="ECO:0000259" key="2">
    <source>
        <dbReference type="PROSITE" id="PS50041"/>
    </source>
</evidence>
<sequence length="302" mass="34348">MFRLFIFLIVLHQDSLVSTLMTPSPDDPCSGMGGFQFRETCYLVFEDTFDVIGAMEDCFEKDGDLVIIEDVAEQLFLNHLMSNADTHFWISLFRERNGVFYWMGGKPLTYTNWGRNQPGLPMTFLEYSLGSECFAMSSSGLWYADDCRRSHSYICEVNQGHTFPPPVEPLQGSCPANSQLWEDIGDRYCYMFTAEATQWQNANEKCSQKGGNLASIHTTEELKGISEYVNKSEPFFIGLTRNSHGGFAWTDGSPVNMVRWEENGTQSNLNCIEMRADTSNWKIVNCDESRGFLCSIEKEIVN</sequence>
<dbReference type="InterPro" id="IPR016187">
    <property type="entry name" value="CTDL_fold"/>
</dbReference>
<dbReference type="InterPro" id="IPR001304">
    <property type="entry name" value="C-type_lectin-like"/>
</dbReference>
<proteinExistence type="predicted"/>
<organism evidence="4">
    <name type="scientific">Liphistius sp. SGP-2016</name>
    <dbReference type="NCBI Taxonomy" id="1905180"/>
    <lineage>
        <taxon>Eukaryota</taxon>
        <taxon>Metazoa</taxon>
        <taxon>Ecdysozoa</taxon>
        <taxon>Arthropoda</taxon>
        <taxon>Chelicerata</taxon>
        <taxon>Arachnida</taxon>
        <taxon>Araneae</taxon>
        <taxon>Mesothelae</taxon>
        <taxon>Liphistiidae</taxon>
        <taxon>Liphistius</taxon>
    </lineage>
</organism>
<dbReference type="Gene3D" id="3.10.100.10">
    <property type="entry name" value="Mannose-Binding Protein A, subunit A"/>
    <property type="match status" value="2"/>
</dbReference>
<dbReference type="PROSITE" id="PS50041">
    <property type="entry name" value="C_TYPE_LECTIN_2"/>
    <property type="match status" value="2"/>
</dbReference>
<dbReference type="EMBL" id="HAHL01000357">
    <property type="protein sequence ID" value="SNX35652.1"/>
    <property type="molecule type" value="Transcribed_RNA"/>
</dbReference>
<feature type="chain" id="PRO_5036120056" evidence="1">
    <location>
        <begin position="20"/>
        <end position="302"/>
    </location>
</feature>
<keyword evidence="1" id="KW-0732">Signal</keyword>
<dbReference type="CDD" id="cd00037">
    <property type="entry name" value="CLECT"/>
    <property type="match status" value="2"/>
</dbReference>
<accession>A0A4Q8K4Q4</accession>
<evidence type="ECO:0000256" key="1">
    <source>
        <dbReference type="SAM" id="SignalP"/>
    </source>
</evidence>
<evidence type="ECO:0000313" key="3">
    <source>
        <dbReference type="EMBL" id="SNX33544.1"/>
    </source>
</evidence>